<dbReference type="InterPro" id="IPR007616">
    <property type="entry name" value="Herpes_U59/UL88"/>
</dbReference>
<reference evidence="2 3" key="1">
    <citation type="journal article" date="1998" name="Virology">
        <title>The DNA sequence of the RK strain of human herpesvirus 7.</title>
        <authorList>
            <person name="Megaw A.G."/>
            <person name="Rapaport D."/>
            <person name="Avidor B."/>
            <person name="Frenkel N."/>
            <person name="Davison A.J."/>
        </authorList>
    </citation>
    <scope>NUCLEOTIDE SEQUENCE [LARGE SCALE GENOMIC DNA]</scope>
    <source>
        <strain evidence="2 3">RK</strain>
    </source>
</reference>
<protein>
    <submittedName>
        <fullName evidence="2">U59</fullName>
    </submittedName>
</protein>
<dbReference type="RefSeq" id="YP_073801.1">
    <property type="nucleotide sequence ID" value="NC_001716.2"/>
</dbReference>
<dbReference type="GeneID" id="3289519"/>
<sequence length="347" mass="39993">MTAKQIFPVWKDCTLYVNNETATVHEILNSDLSELLQLKTEFVSMTDLCVYITGCINQNISSITIYWHAYSEVIYALTGIIHCEKISIECGIKSTDNNILYEKPKLFLLRENLAPTELRWKSLIKTKTIKSALSPNQNEIFPKIAHKPSILLEIEEAPRFKEMVSCIWKLVAEEATITSKSENDIVKTCKKLAESQRYTLTNGTVLQNFILVHACLFKLGAVNFWEEMNGKLRQRPELMSKSFTGHEECFYNCYYLCTLLNSIYSYKTLLPEIVDNTRSIHVVVKAYYSEHIDVSYKILSYSTNMMNLFSQYLNFTDLLPYINKHIKIDVSASKQDMIKFLNACLGL</sequence>
<name>Q77Y61_HHV7R</name>
<dbReference type="KEGG" id="vg:3289519"/>
<evidence type="ECO:0000313" key="3">
    <source>
        <dbReference type="Proteomes" id="UP000098510"/>
    </source>
</evidence>
<evidence type="ECO:0000256" key="1">
    <source>
        <dbReference type="ARBA" id="ARBA00007827"/>
    </source>
</evidence>
<keyword evidence="3" id="KW-1185">Reference proteome</keyword>
<organism evidence="2 3">
    <name type="scientific">Human herpesvirus 7 (strain RK)</name>
    <name type="common">HHV-7</name>
    <name type="synonym">Human T lymphotropic virus</name>
    <dbReference type="NCBI Taxonomy" id="262398"/>
    <lineage>
        <taxon>Viruses</taxon>
        <taxon>Duplodnaviria</taxon>
        <taxon>Heunggongvirae</taxon>
        <taxon>Peploviricota</taxon>
        <taxon>Herviviricetes</taxon>
        <taxon>Herpesvirales</taxon>
        <taxon>Orthoherpesviridae</taxon>
        <taxon>Betaherpesvirinae</taxon>
        <taxon>Roseolovirus</taxon>
        <taxon>Roseolovirus humanbeta7</taxon>
        <taxon>Human betaherpesvirus 7</taxon>
    </lineage>
</organism>
<proteinExistence type="inferred from homology"/>
<gene>
    <name evidence="2" type="primary">U59</name>
</gene>
<organismHost>
    <name type="scientific">Homo sapiens</name>
    <name type="common">Human</name>
    <dbReference type="NCBI Taxonomy" id="9606"/>
</organismHost>
<dbReference type="DNASU" id="3289519"/>
<dbReference type="OrthoDB" id="6311at10239"/>
<dbReference type="Proteomes" id="UP000098510">
    <property type="component" value="Segment"/>
</dbReference>
<accession>Q77Y61</accession>
<dbReference type="SMR" id="Q77Y61"/>
<dbReference type="Pfam" id="PF04529">
    <property type="entry name" value="Herpes_U59"/>
    <property type="match status" value="1"/>
</dbReference>
<dbReference type="EMBL" id="AF037218">
    <property type="protein sequence ID" value="AAC40775.1"/>
    <property type="molecule type" value="Genomic_DNA"/>
</dbReference>
<comment type="similarity">
    <text evidence="1">Belongs to the herpesviridae U59/UL88 family.</text>
</comment>
<evidence type="ECO:0000313" key="2">
    <source>
        <dbReference type="EMBL" id="AAC40775.1"/>
    </source>
</evidence>